<dbReference type="InterPro" id="IPR048576">
    <property type="entry name" value="Rv2175c_wHTH"/>
</dbReference>
<evidence type="ECO:0000259" key="1">
    <source>
        <dbReference type="Pfam" id="PF18367"/>
    </source>
</evidence>
<keyword evidence="4" id="KW-1185">Reference proteome</keyword>
<dbReference type="Pfam" id="PF18367">
    <property type="entry name" value="Rv2175c_C"/>
    <property type="match status" value="1"/>
</dbReference>
<protein>
    <submittedName>
        <fullName evidence="3">Rv2175c family DNA-binding protein</fullName>
    </submittedName>
</protein>
<dbReference type="EMBL" id="JAWJYN010000002">
    <property type="protein sequence ID" value="MDZ8162602.1"/>
    <property type="molecule type" value="Genomic_DNA"/>
</dbReference>
<feature type="domain" description="Rv2175c C-terminal" evidence="1">
    <location>
        <begin position="62"/>
        <end position="115"/>
    </location>
</feature>
<accession>A0ABU5N976</accession>
<keyword evidence="3" id="KW-0238">DNA-binding</keyword>
<comment type="caution">
    <text evidence="3">The sequence shown here is derived from an EMBL/GenBank/DDBJ whole genome shotgun (WGS) entry which is preliminary data.</text>
</comment>
<proteinExistence type="predicted"/>
<reference evidence="3 4" key="1">
    <citation type="submission" date="2023-10" db="EMBL/GenBank/DDBJ databases">
        <title>Microbacterium xanthum sp. nov., isolated from seaweed.</title>
        <authorList>
            <person name="Lee S.D."/>
        </authorList>
    </citation>
    <scope>NUCLEOTIDE SEQUENCE [LARGE SCALE GENOMIC DNA]</scope>
    <source>
        <strain evidence="3 4">KCTC 19124</strain>
    </source>
</reference>
<dbReference type="Proteomes" id="UP001291912">
    <property type="component" value="Unassembled WGS sequence"/>
</dbReference>
<gene>
    <name evidence="3" type="ORF">R2Q92_12225</name>
</gene>
<dbReference type="InterPro" id="IPR041098">
    <property type="entry name" value="Rv2175c_C"/>
</dbReference>
<evidence type="ECO:0000313" key="3">
    <source>
        <dbReference type="EMBL" id="MDZ8162602.1"/>
    </source>
</evidence>
<dbReference type="GO" id="GO:0003677">
    <property type="term" value="F:DNA binding"/>
    <property type="evidence" value="ECO:0007669"/>
    <property type="project" value="UniProtKB-KW"/>
</dbReference>
<dbReference type="Pfam" id="PF21531">
    <property type="entry name" value="Rv2175c_wHTH"/>
    <property type="match status" value="1"/>
</dbReference>
<organism evidence="3 4">
    <name type="scientific">Microbacterium aquimaris</name>
    <dbReference type="NCBI Taxonomy" id="459816"/>
    <lineage>
        <taxon>Bacteria</taxon>
        <taxon>Bacillati</taxon>
        <taxon>Actinomycetota</taxon>
        <taxon>Actinomycetes</taxon>
        <taxon>Micrococcales</taxon>
        <taxon>Microbacteriaceae</taxon>
        <taxon>Microbacterium</taxon>
    </lineage>
</organism>
<dbReference type="RefSeq" id="WP_194425345.1">
    <property type="nucleotide sequence ID" value="NZ_BAAAPT010000002.1"/>
</dbReference>
<evidence type="ECO:0000259" key="2">
    <source>
        <dbReference type="Pfam" id="PF21531"/>
    </source>
</evidence>
<name>A0ABU5N976_9MICO</name>
<sequence>MTEDAAATPTDWLTLPEISELLDESLGRVKRLLDESYLVASRRHGAPRVPAAFIADGKPLAALRGTVIVLHDAGFDDEETIDWLLTPEDSIGSAPIEALREGRKSEVRRVAQTLA</sequence>
<evidence type="ECO:0000313" key="4">
    <source>
        <dbReference type="Proteomes" id="UP001291912"/>
    </source>
</evidence>
<feature type="domain" description="DNA-binding protein Rv2175c wHTH" evidence="2">
    <location>
        <begin position="3"/>
        <end position="54"/>
    </location>
</feature>